<feature type="modified residue" description="4-aspartylphosphate" evidence="1">
    <location>
        <position position="61"/>
    </location>
</feature>
<dbReference type="InterPro" id="IPR001789">
    <property type="entry name" value="Sig_transdc_resp-reg_receiver"/>
</dbReference>
<dbReference type="Proteomes" id="UP001517367">
    <property type="component" value="Unassembled WGS sequence"/>
</dbReference>
<evidence type="ECO:0000259" key="2">
    <source>
        <dbReference type="PROSITE" id="PS50110"/>
    </source>
</evidence>
<sequence>MFKKVLIAEDHETINYSIQKTLEELEIPHDSRNYVYYCDDAIKRLKKALAEGKPYELLITDLSFEDDIPGQQITTGQELIATARAIQPDLKILIFSIENRASVAQSLFKELKIDAFVPKARRDAQDLKLAVETVYNGKKHVSVNLKKDLEQQHHEFNEFDIEVVSLLSQGVLQKDVPIYLQQKNIKPSGLSSVEKRLSIIKTKLNIFSNEQLIAYCKDKKII</sequence>
<dbReference type="InterPro" id="IPR011006">
    <property type="entry name" value="CheY-like_superfamily"/>
</dbReference>
<name>A0ABW9JH85_9SPHI</name>
<evidence type="ECO:0000313" key="3">
    <source>
        <dbReference type="EMBL" id="MFN0291758.1"/>
    </source>
</evidence>
<evidence type="ECO:0000313" key="4">
    <source>
        <dbReference type="Proteomes" id="UP001517367"/>
    </source>
</evidence>
<dbReference type="SUPFAM" id="SSF52172">
    <property type="entry name" value="CheY-like"/>
    <property type="match status" value="1"/>
</dbReference>
<comment type="caution">
    <text evidence="3">The sequence shown here is derived from an EMBL/GenBank/DDBJ whole genome shotgun (WGS) entry which is preliminary data.</text>
</comment>
<gene>
    <name evidence="3" type="ORF">E5L68_010165</name>
</gene>
<evidence type="ECO:0000256" key="1">
    <source>
        <dbReference type="PROSITE-ProRule" id="PRU00169"/>
    </source>
</evidence>
<protein>
    <submittedName>
        <fullName evidence="3">Response regulator transcription factor</fullName>
    </submittedName>
</protein>
<keyword evidence="1" id="KW-0597">Phosphoprotein</keyword>
<keyword evidence="4" id="KW-1185">Reference proteome</keyword>
<dbReference type="Gene3D" id="3.40.50.2300">
    <property type="match status" value="1"/>
</dbReference>
<accession>A0ABW9JH85</accession>
<dbReference type="EMBL" id="SRMP02000013">
    <property type="protein sequence ID" value="MFN0291758.1"/>
    <property type="molecule type" value="Genomic_DNA"/>
</dbReference>
<feature type="domain" description="Response regulatory" evidence="2">
    <location>
        <begin position="4"/>
        <end position="134"/>
    </location>
</feature>
<dbReference type="RefSeq" id="WP_138730603.1">
    <property type="nucleotide sequence ID" value="NZ_SRMP02000013.1"/>
</dbReference>
<dbReference type="PROSITE" id="PS50110">
    <property type="entry name" value="RESPONSE_REGULATORY"/>
    <property type="match status" value="1"/>
</dbReference>
<reference evidence="3 4" key="1">
    <citation type="submission" date="2024-12" db="EMBL/GenBank/DDBJ databases">
        <authorList>
            <person name="Hu S."/>
        </authorList>
    </citation>
    <scope>NUCLEOTIDE SEQUENCE [LARGE SCALE GENOMIC DNA]</scope>
    <source>
        <strain evidence="3 4">P-25</strain>
    </source>
</reference>
<proteinExistence type="predicted"/>
<organism evidence="3 4">
    <name type="scientific">Pedobacter helvus</name>
    <dbReference type="NCBI Taxonomy" id="2563444"/>
    <lineage>
        <taxon>Bacteria</taxon>
        <taxon>Pseudomonadati</taxon>
        <taxon>Bacteroidota</taxon>
        <taxon>Sphingobacteriia</taxon>
        <taxon>Sphingobacteriales</taxon>
        <taxon>Sphingobacteriaceae</taxon>
        <taxon>Pedobacter</taxon>
    </lineage>
</organism>